<keyword evidence="3" id="KW-1185">Reference proteome</keyword>
<reference evidence="2" key="1">
    <citation type="journal article" date="2014" name="Int. J. Syst. Evol. Microbiol.">
        <title>Complete genome sequence of Corynebacterium casei LMG S-19264T (=DSM 44701T), isolated from a smear-ripened cheese.</title>
        <authorList>
            <consortium name="US DOE Joint Genome Institute (JGI-PGF)"/>
            <person name="Walter F."/>
            <person name="Albersmeier A."/>
            <person name="Kalinowski J."/>
            <person name="Ruckert C."/>
        </authorList>
    </citation>
    <scope>NUCLEOTIDE SEQUENCE</scope>
    <source>
        <strain evidence="2">KCTC 42651</strain>
    </source>
</reference>
<evidence type="ECO:0000256" key="1">
    <source>
        <dbReference type="SAM" id="MobiDB-lite"/>
    </source>
</evidence>
<reference evidence="2" key="2">
    <citation type="submission" date="2020-09" db="EMBL/GenBank/DDBJ databases">
        <authorList>
            <person name="Sun Q."/>
            <person name="Kim S."/>
        </authorList>
    </citation>
    <scope>NUCLEOTIDE SEQUENCE</scope>
    <source>
        <strain evidence="2">KCTC 42651</strain>
    </source>
</reference>
<name>A0A919CN83_9PROT</name>
<evidence type="ECO:0000313" key="3">
    <source>
        <dbReference type="Proteomes" id="UP000630353"/>
    </source>
</evidence>
<dbReference type="RefSeq" id="WP_268245266.1">
    <property type="nucleotide sequence ID" value="NZ_BMZS01000002.1"/>
</dbReference>
<feature type="region of interest" description="Disordered" evidence="1">
    <location>
        <begin position="1"/>
        <end position="44"/>
    </location>
</feature>
<comment type="caution">
    <text evidence="2">The sequence shown here is derived from an EMBL/GenBank/DDBJ whole genome shotgun (WGS) entry which is preliminary data.</text>
</comment>
<organism evidence="2 3">
    <name type="scientific">Thalassobaculum fulvum</name>
    <dbReference type="NCBI Taxonomy" id="1633335"/>
    <lineage>
        <taxon>Bacteria</taxon>
        <taxon>Pseudomonadati</taxon>
        <taxon>Pseudomonadota</taxon>
        <taxon>Alphaproteobacteria</taxon>
        <taxon>Rhodospirillales</taxon>
        <taxon>Thalassobaculaceae</taxon>
        <taxon>Thalassobaculum</taxon>
    </lineage>
</organism>
<accession>A0A919CN83</accession>
<evidence type="ECO:0000313" key="2">
    <source>
        <dbReference type="EMBL" id="GHD42470.1"/>
    </source>
</evidence>
<sequence length="44" mass="4788">MAKGQKRGNREVRKPKAVKQPAAAATTFLPSRDKPMPTAAKKKP</sequence>
<dbReference type="Proteomes" id="UP000630353">
    <property type="component" value="Unassembled WGS sequence"/>
</dbReference>
<dbReference type="EMBL" id="BMZS01000002">
    <property type="protein sequence ID" value="GHD42470.1"/>
    <property type="molecule type" value="Genomic_DNA"/>
</dbReference>
<dbReference type="AlphaFoldDB" id="A0A919CN83"/>
<protein>
    <submittedName>
        <fullName evidence="2">Uncharacterized protein</fullName>
    </submittedName>
</protein>
<proteinExistence type="predicted"/>
<gene>
    <name evidence="2" type="ORF">GCM10017083_07540</name>
</gene>